<name>A0A0D9V5F4_9ORYZ</name>
<reference evidence="1 2" key="1">
    <citation type="submission" date="2012-08" db="EMBL/GenBank/DDBJ databases">
        <title>Oryza genome evolution.</title>
        <authorList>
            <person name="Wing R.A."/>
        </authorList>
    </citation>
    <scope>NUCLEOTIDE SEQUENCE</scope>
</reference>
<evidence type="ECO:0000313" key="2">
    <source>
        <dbReference type="Proteomes" id="UP000032180"/>
    </source>
</evidence>
<sequence length="19" mass="1999">MDGWIDPTSTLAAVTPARP</sequence>
<organism evidence="1 2">
    <name type="scientific">Leersia perrieri</name>
    <dbReference type="NCBI Taxonomy" id="77586"/>
    <lineage>
        <taxon>Eukaryota</taxon>
        <taxon>Viridiplantae</taxon>
        <taxon>Streptophyta</taxon>
        <taxon>Embryophyta</taxon>
        <taxon>Tracheophyta</taxon>
        <taxon>Spermatophyta</taxon>
        <taxon>Magnoliopsida</taxon>
        <taxon>Liliopsida</taxon>
        <taxon>Poales</taxon>
        <taxon>Poaceae</taxon>
        <taxon>BOP clade</taxon>
        <taxon>Oryzoideae</taxon>
        <taxon>Oryzeae</taxon>
        <taxon>Oryzinae</taxon>
        <taxon>Leersia</taxon>
    </lineage>
</organism>
<dbReference type="Proteomes" id="UP000032180">
    <property type="component" value="Chromosome 1"/>
</dbReference>
<dbReference type="EnsemblPlants" id="LPERR01G25940.1">
    <property type="protein sequence ID" value="LPERR01G25940.1"/>
    <property type="gene ID" value="LPERR01G25940"/>
</dbReference>
<evidence type="ECO:0000313" key="1">
    <source>
        <dbReference type="EnsemblPlants" id="LPERR01G25940.1"/>
    </source>
</evidence>
<dbReference type="HOGENOM" id="CLU_3430086_0_0_1"/>
<dbReference type="AlphaFoldDB" id="A0A0D9V5F4"/>
<reference evidence="1" key="3">
    <citation type="submission" date="2015-04" db="UniProtKB">
        <authorList>
            <consortium name="EnsemblPlants"/>
        </authorList>
    </citation>
    <scope>IDENTIFICATION</scope>
</reference>
<protein>
    <submittedName>
        <fullName evidence="1">Uncharacterized protein</fullName>
    </submittedName>
</protein>
<proteinExistence type="predicted"/>
<dbReference type="Gramene" id="LPERR01G25940.1">
    <property type="protein sequence ID" value="LPERR01G25940.1"/>
    <property type="gene ID" value="LPERR01G25940"/>
</dbReference>
<accession>A0A0D9V5F4</accession>
<keyword evidence="2" id="KW-1185">Reference proteome</keyword>
<reference evidence="2" key="2">
    <citation type="submission" date="2013-12" db="EMBL/GenBank/DDBJ databases">
        <authorList>
            <person name="Yu Y."/>
            <person name="Lee S."/>
            <person name="de Baynast K."/>
            <person name="Wissotski M."/>
            <person name="Liu L."/>
            <person name="Talag J."/>
            <person name="Goicoechea J."/>
            <person name="Angelova A."/>
            <person name="Jetty R."/>
            <person name="Kudrna D."/>
            <person name="Golser W."/>
            <person name="Rivera L."/>
            <person name="Zhang J."/>
            <person name="Wing R."/>
        </authorList>
    </citation>
    <scope>NUCLEOTIDE SEQUENCE</scope>
</reference>